<sequence length="101" mass="11596">MDKATIKLCMPAGNTRTVTGHLFYCCGLRLVIHRRPDSIRHWRVSEYSTGQTLPIRNLYGSLVRNTIKSYLEYCTKFLNNTSSIDICNEIQRCIDVNGLLN</sequence>
<name>A0A0F9CYV2_9ZZZZ</name>
<dbReference type="EMBL" id="LAZR01031186">
    <property type="protein sequence ID" value="KKL54474.1"/>
    <property type="molecule type" value="Genomic_DNA"/>
</dbReference>
<organism evidence="1">
    <name type="scientific">marine sediment metagenome</name>
    <dbReference type="NCBI Taxonomy" id="412755"/>
    <lineage>
        <taxon>unclassified sequences</taxon>
        <taxon>metagenomes</taxon>
        <taxon>ecological metagenomes</taxon>
    </lineage>
</organism>
<proteinExistence type="predicted"/>
<gene>
    <name evidence="1" type="ORF">LCGC14_2265050</name>
</gene>
<protein>
    <submittedName>
        <fullName evidence="1">Uncharacterized protein</fullName>
    </submittedName>
</protein>
<reference evidence="1" key="1">
    <citation type="journal article" date="2015" name="Nature">
        <title>Complex archaea that bridge the gap between prokaryotes and eukaryotes.</title>
        <authorList>
            <person name="Spang A."/>
            <person name="Saw J.H."/>
            <person name="Jorgensen S.L."/>
            <person name="Zaremba-Niedzwiedzka K."/>
            <person name="Martijn J."/>
            <person name="Lind A.E."/>
            <person name="van Eijk R."/>
            <person name="Schleper C."/>
            <person name="Guy L."/>
            <person name="Ettema T.J."/>
        </authorList>
    </citation>
    <scope>NUCLEOTIDE SEQUENCE</scope>
</reference>
<accession>A0A0F9CYV2</accession>
<dbReference type="AlphaFoldDB" id="A0A0F9CYV2"/>
<evidence type="ECO:0000313" key="1">
    <source>
        <dbReference type="EMBL" id="KKL54474.1"/>
    </source>
</evidence>
<comment type="caution">
    <text evidence="1">The sequence shown here is derived from an EMBL/GenBank/DDBJ whole genome shotgun (WGS) entry which is preliminary data.</text>
</comment>